<dbReference type="PROSITE" id="PS50879">
    <property type="entry name" value="RNASE_H_1"/>
    <property type="match status" value="1"/>
</dbReference>
<feature type="non-terminal residue" evidence="3">
    <location>
        <position position="561"/>
    </location>
</feature>
<dbReference type="Pfam" id="PF00665">
    <property type="entry name" value="rve"/>
    <property type="match status" value="1"/>
</dbReference>
<gene>
    <name evidence="3" type="ORF">CFOL_v3_05932</name>
</gene>
<comment type="caution">
    <text evidence="3">The sequence shown here is derived from an EMBL/GenBank/DDBJ whole genome shotgun (WGS) entry which is preliminary data.</text>
</comment>
<dbReference type="PROSITE" id="PS50994">
    <property type="entry name" value="INTEGRASE"/>
    <property type="match status" value="1"/>
</dbReference>
<dbReference type="Gene3D" id="3.30.420.10">
    <property type="entry name" value="Ribonuclease H-like superfamily/Ribonuclease H"/>
    <property type="match status" value="2"/>
</dbReference>
<accession>A0A1Q3B354</accession>
<evidence type="ECO:0000313" key="3">
    <source>
        <dbReference type="EMBL" id="GAV62408.1"/>
    </source>
</evidence>
<dbReference type="PANTHER" id="PTHR48475">
    <property type="entry name" value="RIBONUCLEASE H"/>
    <property type="match status" value="1"/>
</dbReference>
<dbReference type="Proteomes" id="UP000187406">
    <property type="component" value="Unassembled WGS sequence"/>
</dbReference>
<dbReference type="GO" id="GO:0015074">
    <property type="term" value="P:DNA integration"/>
    <property type="evidence" value="ECO:0007669"/>
    <property type="project" value="InterPro"/>
</dbReference>
<proteinExistence type="predicted"/>
<sequence>MPYFQAHTIKVLTDKPLKQVLAKPDTSGRLIKWSVELGKYDVKFEARPAIKSQVLADFVGDNTPTKCIEENPSESEKRMWRLSVDGSSCLTSSGEGLVLTSPDGWTLEYALRFKFKATNNEAEWEALIDGLTIAKHLEVQRIEASSDSQLVVGLANGEYEAREDLMMKYLSHFQGMKSAFEVLRIVKVPRAENVRADQLSKLATAEELEKNQTVLVDYLDRPTISEAEVMDIDVPQEPNWMTPFINWLRDGILPEDPAEARKLVYRANRFHIQDGILYKRSFSFPWLRCLNPSEADYALREVHEGICGNHTGGRTLSHKLLRQGYYWPTMHQDAINLVRKCDKCQRNSNISRRPSQPLTSITAPWPFAQWGMDFVGPLPIATSQRKFLIVAVDYFTKWVEAEPLAIITEKNTESFVWKSIICRFGVPRTIITDNGKQFDCQAFRNFCREWRIEHRLASVAYPQSNGQAEVINREIISGLKKRLEDSKGRWTEELPSVLWAYRTTPRTTTGESPYSLCFGAEAMIPVEVGRQSPIVVHFTEDNNEEGLRSLLDLVEELRDKA</sequence>
<dbReference type="OrthoDB" id="1934939at2759"/>
<evidence type="ECO:0000313" key="4">
    <source>
        <dbReference type="Proteomes" id="UP000187406"/>
    </source>
</evidence>
<name>A0A1Q3B354_CEPFO</name>
<dbReference type="SUPFAM" id="SSF53098">
    <property type="entry name" value="Ribonuclease H-like"/>
    <property type="match status" value="2"/>
</dbReference>
<dbReference type="InterPro" id="IPR041588">
    <property type="entry name" value="Integrase_H2C2"/>
</dbReference>
<dbReference type="CDD" id="cd09279">
    <property type="entry name" value="RNase_HI_like"/>
    <property type="match status" value="1"/>
</dbReference>
<dbReference type="Pfam" id="PF13456">
    <property type="entry name" value="RVT_3"/>
    <property type="match status" value="1"/>
</dbReference>
<feature type="domain" description="RNase H type-1" evidence="1">
    <location>
        <begin position="76"/>
        <end position="205"/>
    </location>
</feature>
<dbReference type="GO" id="GO:0004523">
    <property type="term" value="F:RNA-DNA hybrid ribonuclease activity"/>
    <property type="evidence" value="ECO:0007669"/>
    <property type="project" value="InterPro"/>
</dbReference>
<dbReference type="AlphaFoldDB" id="A0A1Q3B354"/>
<organism evidence="3 4">
    <name type="scientific">Cephalotus follicularis</name>
    <name type="common">Albany pitcher plant</name>
    <dbReference type="NCBI Taxonomy" id="3775"/>
    <lineage>
        <taxon>Eukaryota</taxon>
        <taxon>Viridiplantae</taxon>
        <taxon>Streptophyta</taxon>
        <taxon>Embryophyta</taxon>
        <taxon>Tracheophyta</taxon>
        <taxon>Spermatophyta</taxon>
        <taxon>Magnoliopsida</taxon>
        <taxon>eudicotyledons</taxon>
        <taxon>Gunneridae</taxon>
        <taxon>Pentapetalae</taxon>
        <taxon>rosids</taxon>
        <taxon>fabids</taxon>
        <taxon>Oxalidales</taxon>
        <taxon>Cephalotaceae</taxon>
        <taxon>Cephalotus</taxon>
    </lineage>
</organism>
<dbReference type="InParanoid" id="A0A1Q3B354"/>
<evidence type="ECO:0000259" key="1">
    <source>
        <dbReference type="PROSITE" id="PS50879"/>
    </source>
</evidence>
<keyword evidence="4" id="KW-1185">Reference proteome</keyword>
<dbReference type="Gene3D" id="1.10.340.70">
    <property type="match status" value="1"/>
</dbReference>
<dbReference type="GO" id="GO:0003676">
    <property type="term" value="F:nucleic acid binding"/>
    <property type="evidence" value="ECO:0007669"/>
    <property type="project" value="InterPro"/>
</dbReference>
<dbReference type="InterPro" id="IPR002156">
    <property type="entry name" value="RNaseH_domain"/>
</dbReference>
<feature type="domain" description="Integrase catalytic" evidence="2">
    <location>
        <begin position="360"/>
        <end position="521"/>
    </location>
</feature>
<dbReference type="InterPro" id="IPR001584">
    <property type="entry name" value="Integrase_cat-core"/>
</dbReference>
<dbReference type="EMBL" id="BDDD01000255">
    <property type="protein sequence ID" value="GAV62408.1"/>
    <property type="molecule type" value="Genomic_DNA"/>
</dbReference>
<dbReference type="InterPro" id="IPR036397">
    <property type="entry name" value="RNaseH_sf"/>
</dbReference>
<protein>
    <submittedName>
        <fullName evidence="3">Rve domain-containing protein/RVT_3 domain-containing protein</fullName>
    </submittedName>
</protein>
<dbReference type="InterPro" id="IPR012337">
    <property type="entry name" value="RNaseH-like_sf"/>
</dbReference>
<dbReference type="PANTHER" id="PTHR48475:SF2">
    <property type="entry name" value="RIBONUCLEASE H"/>
    <property type="match status" value="1"/>
</dbReference>
<evidence type="ECO:0000259" key="2">
    <source>
        <dbReference type="PROSITE" id="PS50994"/>
    </source>
</evidence>
<dbReference type="Pfam" id="PF17921">
    <property type="entry name" value="Integrase_H2C2"/>
    <property type="match status" value="1"/>
</dbReference>
<reference evidence="4" key="1">
    <citation type="submission" date="2016-04" db="EMBL/GenBank/DDBJ databases">
        <title>Cephalotus genome sequencing.</title>
        <authorList>
            <person name="Fukushima K."/>
            <person name="Hasebe M."/>
            <person name="Fang X."/>
        </authorList>
    </citation>
    <scope>NUCLEOTIDE SEQUENCE [LARGE SCALE GENOMIC DNA]</scope>
    <source>
        <strain evidence="4">cv. St1</strain>
    </source>
</reference>